<accession>A0A180GCL3</accession>
<organism evidence="1">
    <name type="scientific">Puccinia triticina (isolate 1-1 / race 1 (BBBD))</name>
    <name type="common">Brown leaf rust fungus</name>
    <dbReference type="NCBI Taxonomy" id="630390"/>
    <lineage>
        <taxon>Eukaryota</taxon>
        <taxon>Fungi</taxon>
        <taxon>Dikarya</taxon>
        <taxon>Basidiomycota</taxon>
        <taxon>Pucciniomycotina</taxon>
        <taxon>Pucciniomycetes</taxon>
        <taxon>Pucciniales</taxon>
        <taxon>Pucciniaceae</taxon>
        <taxon>Puccinia</taxon>
    </lineage>
</organism>
<reference evidence="1" key="1">
    <citation type="submission" date="2009-11" db="EMBL/GenBank/DDBJ databases">
        <authorList>
            <consortium name="The Broad Institute Genome Sequencing Platform"/>
            <person name="Ward D."/>
            <person name="Feldgarden M."/>
            <person name="Earl A."/>
            <person name="Young S.K."/>
            <person name="Zeng Q."/>
            <person name="Koehrsen M."/>
            <person name="Alvarado L."/>
            <person name="Berlin A."/>
            <person name="Bochicchio J."/>
            <person name="Borenstein D."/>
            <person name="Chapman S.B."/>
            <person name="Chen Z."/>
            <person name="Engels R."/>
            <person name="Freedman E."/>
            <person name="Gellesch M."/>
            <person name="Goldberg J."/>
            <person name="Griggs A."/>
            <person name="Gujja S."/>
            <person name="Heilman E."/>
            <person name="Heiman D."/>
            <person name="Hepburn T."/>
            <person name="Howarth C."/>
            <person name="Jen D."/>
            <person name="Larson L."/>
            <person name="Lewis B."/>
            <person name="Mehta T."/>
            <person name="Park D."/>
            <person name="Pearson M."/>
            <person name="Roberts A."/>
            <person name="Saif S."/>
            <person name="Shea T."/>
            <person name="Shenoy N."/>
            <person name="Sisk P."/>
            <person name="Stolte C."/>
            <person name="Sykes S."/>
            <person name="Thomson T."/>
            <person name="Walk T."/>
            <person name="White J."/>
            <person name="Yandava C."/>
            <person name="Izard J."/>
            <person name="Baranova O.V."/>
            <person name="Blanton J.M."/>
            <person name="Tanner A.C."/>
            <person name="Dewhirst F.E."/>
            <person name="Haas B."/>
            <person name="Nusbaum C."/>
            <person name="Birren B."/>
        </authorList>
    </citation>
    <scope>NUCLEOTIDE SEQUENCE [LARGE SCALE GENOMIC DNA]</scope>
    <source>
        <strain evidence="1">1-1 BBBD Race 1</strain>
    </source>
</reference>
<reference evidence="2" key="4">
    <citation type="submission" date="2025-05" db="UniProtKB">
        <authorList>
            <consortium name="EnsemblFungi"/>
        </authorList>
    </citation>
    <scope>IDENTIFICATION</scope>
    <source>
        <strain evidence="2">isolate 1-1 / race 1 (BBBD)</strain>
    </source>
</reference>
<dbReference type="Proteomes" id="UP000005240">
    <property type="component" value="Unassembled WGS sequence"/>
</dbReference>
<dbReference type="VEuPathDB" id="FungiDB:PTTG_28343"/>
<keyword evidence="3" id="KW-1185">Reference proteome</keyword>
<evidence type="ECO:0000313" key="1">
    <source>
        <dbReference type="EMBL" id="OAV90400.1"/>
    </source>
</evidence>
<proteinExistence type="predicted"/>
<dbReference type="EnsemblFungi" id="PTTG_28343-t43_1">
    <property type="protein sequence ID" value="PTTG_28343-t43_1-p1"/>
    <property type="gene ID" value="PTTG_28343"/>
</dbReference>
<reference evidence="2 3" key="3">
    <citation type="journal article" date="2017" name="G3 (Bethesda)">
        <title>Comparative analysis highlights variable genome content of wheat rusts and divergence of the mating loci.</title>
        <authorList>
            <person name="Cuomo C.A."/>
            <person name="Bakkeren G."/>
            <person name="Khalil H.B."/>
            <person name="Panwar V."/>
            <person name="Joly D."/>
            <person name="Linning R."/>
            <person name="Sakthikumar S."/>
            <person name="Song X."/>
            <person name="Adiconis X."/>
            <person name="Fan L."/>
            <person name="Goldberg J.M."/>
            <person name="Levin J.Z."/>
            <person name="Young S."/>
            <person name="Zeng Q."/>
            <person name="Anikster Y."/>
            <person name="Bruce M."/>
            <person name="Wang M."/>
            <person name="Yin C."/>
            <person name="McCallum B."/>
            <person name="Szabo L.J."/>
            <person name="Hulbert S."/>
            <person name="Chen X."/>
            <person name="Fellers J.P."/>
        </authorList>
    </citation>
    <scope>NUCLEOTIDE SEQUENCE</scope>
    <source>
        <strain evidence="3">Isolate 1-1 / race 1 (BBBD)</strain>
        <strain evidence="2">isolate 1-1 / race 1 (BBBD)</strain>
    </source>
</reference>
<sequence length="127" mass="13419">MATANGQALKDASNRLPHPSAHCIIYGYSLNEAIKGWVILPSKVIGTPVSCSRQFAGTPVPSVRPVEYDIYPRTSTDLVSVATQISTVIQKAFETTDPAGLSLSNPFDPAIIVTCSLALPATSSFPT</sequence>
<gene>
    <name evidence="1" type="ORF">PTTG_28343</name>
</gene>
<name>A0A180GCL3_PUCT1</name>
<protein>
    <submittedName>
        <fullName evidence="1 2">Uncharacterized protein</fullName>
    </submittedName>
</protein>
<reference evidence="1" key="2">
    <citation type="submission" date="2016-05" db="EMBL/GenBank/DDBJ databases">
        <title>Comparative analysis highlights variable genome content of wheat rusts and divergence of the mating loci.</title>
        <authorList>
            <person name="Cuomo C.A."/>
            <person name="Bakkeren G."/>
            <person name="Szabo L."/>
            <person name="Khalil H."/>
            <person name="Joly D."/>
            <person name="Goldberg J."/>
            <person name="Young S."/>
            <person name="Zeng Q."/>
            <person name="Fellers J."/>
        </authorList>
    </citation>
    <scope>NUCLEOTIDE SEQUENCE [LARGE SCALE GENOMIC DNA]</scope>
    <source>
        <strain evidence="1">1-1 BBBD Race 1</strain>
    </source>
</reference>
<evidence type="ECO:0000313" key="3">
    <source>
        <dbReference type="Proteomes" id="UP000005240"/>
    </source>
</evidence>
<evidence type="ECO:0000313" key="2">
    <source>
        <dbReference type="EnsemblFungi" id="PTTG_28343-t43_1-p1"/>
    </source>
</evidence>
<dbReference type="EMBL" id="ADAS02000102">
    <property type="protein sequence ID" value="OAV90400.1"/>
    <property type="molecule type" value="Genomic_DNA"/>
</dbReference>
<dbReference type="AlphaFoldDB" id="A0A180GCL3"/>